<keyword evidence="2" id="KW-1185">Reference proteome</keyword>
<dbReference type="InterPro" id="IPR006624">
    <property type="entry name" value="Beta-propeller_rpt_TECPR"/>
</dbReference>
<dbReference type="Pfam" id="PF19193">
    <property type="entry name" value="Tectonin"/>
    <property type="match status" value="1"/>
</dbReference>
<dbReference type="Proteomes" id="UP001152795">
    <property type="component" value="Unassembled WGS sequence"/>
</dbReference>
<evidence type="ECO:0000313" key="2">
    <source>
        <dbReference type="Proteomes" id="UP001152795"/>
    </source>
</evidence>
<gene>
    <name evidence="1" type="ORF">PACLA_8A077367</name>
</gene>
<dbReference type="OrthoDB" id="198977at2759"/>
<accession>A0A7D9M9Q4</accession>
<feature type="non-terminal residue" evidence="1">
    <location>
        <position position="81"/>
    </location>
</feature>
<comment type="caution">
    <text evidence="1">The sequence shown here is derived from an EMBL/GenBank/DDBJ whole genome shotgun (WGS) entry which is preliminary data.</text>
</comment>
<reference evidence="1" key="1">
    <citation type="submission" date="2020-04" db="EMBL/GenBank/DDBJ databases">
        <authorList>
            <person name="Alioto T."/>
            <person name="Alioto T."/>
            <person name="Gomez Garrido J."/>
        </authorList>
    </citation>
    <scope>NUCLEOTIDE SEQUENCE</scope>
    <source>
        <strain evidence="1">A484AB</strain>
    </source>
</reference>
<name>A0A7D9M9Q4_PARCT</name>
<protein>
    <submittedName>
        <fullName evidence="1">Uncharacterized protein</fullName>
    </submittedName>
</protein>
<dbReference type="AlphaFoldDB" id="A0A7D9M9Q4"/>
<sequence>MRGLWLLGDKTGQFDRFSHWSDIQLPQGTSWLDVDGNFVQLEAGYQGRVYAVTSENMLYYRFGICALHPTGSTWKQVEGLQ</sequence>
<evidence type="ECO:0000313" key="1">
    <source>
        <dbReference type="EMBL" id="CAB4044556.1"/>
    </source>
</evidence>
<proteinExistence type="predicted"/>
<organism evidence="1 2">
    <name type="scientific">Paramuricea clavata</name>
    <name type="common">Red gorgonian</name>
    <name type="synonym">Violescent sea-whip</name>
    <dbReference type="NCBI Taxonomy" id="317549"/>
    <lineage>
        <taxon>Eukaryota</taxon>
        <taxon>Metazoa</taxon>
        <taxon>Cnidaria</taxon>
        <taxon>Anthozoa</taxon>
        <taxon>Octocorallia</taxon>
        <taxon>Malacalcyonacea</taxon>
        <taxon>Plexauridae</taxon>
        <taxon>Paramuricea</taxon>
    </lineage>
</organism>
<dbReference type="EMBL" id="CACRXK020035401">
    <property type="protein sequence ID" value="CAB4044556.1"/>
    <property type="molecule type" value="Genomic_DNA"/>
</dbReference>